<protein>
    <recommendedName>
        <fullName evidence="3 6">Flagellar basal-body rod protein FlgC</fullName>
    </recommendedName>
</protein>
<dbReference type="NCBIfam" id="TIGR01395">
    <property type="entry name" value="FlgC"/>
    <property type="match status" value="1"/>
</dbReference>
<evidence type="ECO:0000256" key="5">
    <source>
        <dbReference type="ARBA" id="ARBA00025933"/>
    </source>
</evidence>
<organism evidence="9 10">
    <name type="scientific">Anaeromicropila herbilytica</name>
    <dbReference type="NCBI Taxonomy" id="2785025"/>
    <lineage>
        <taxon>Bacteria</taxon>
        <taxon>Bacillati</taxon>
        <taxon>Bacillota</taxon>
        <taxon>Clostridia</taxon>
        <taxon>Lachnospirales</taxon>
        <taxon>Lachnospiraceae</taxon>
        <taxon>Anaeromicropila</taxon>
    </lineage>
</organism>
<dbReference type="InterPro" id="IPR001444">
    <property type="entry name" value="Flag_bb_rod_N"/>
</dbReference>
<keyword evidence="9" id="KW-0966">Cell projection</keyword>
<evidence type="ECO:0000256" key="1">
    <source>
        <dbReference type="ARBA" id="ARBA00004117"/>
    </source>
</evidence>
<gene>
    <name evidence="9" type="ORF">bsdtb5_28330</name>
</gene>
<proteinExistence type="inferred from homology"/>
<comment type="similarity">
    <text evidence="2">Belongs to the flagella basal body rod proteins family.</text>
</comment>
<dbReference type="GO" id="GO:0030694">
    <property type="term" value="C:bacterial-type flagellum basal body, rod"/>
    <property type="evidence" value="ECO:0007669"/>
    <property type="project" value="UniProtKB-UniRule"/>
</dbReference>
<dbReference type="Proteomes" id="UP000595897">
    <property type="component" value="Chromosome"/>
</dbReference>
<accession>A0A7R7IEW6</accession>
<evidence type="ECO:0000256" key="4">
    <source>
        <dbReference type="ARBA" id="ARBA00023143"/>
    </source>
</evidence>
<evidence type="ECO:0000256" key="3">
    <source>
        <dbReference type="ARBA" id="ARBA00017941"/>
    </source>
</evidence>
<keyword evidence="9" id="KW-0969">Cilium</keyword>
<feature type="domain" description="Flagellar basal body rod protein N-terminal" evidence="7">
    <location>
        <begin position="7"/>
        <end position="35"/>
    </location>
</feature>
<keyword evidence="10" id="KW-1185">Reference proteome</keyword>
<dbReference type="EMBL" id="AP024169">
    <property type="protein sequence ID" value="BCN31538.1"/>
    <property type="molecule type" value="Genomic_DNA"/>
</dbReference>
<reference evidence="9 10" key="1">
    <citation type="submission" date="2020-11" db="EMBL/GenBank/DDBJ databases">
        <title>Draft genome sequencing of a Lachnospiraceae strain isolated from anoxic soil subjected to BSD treatment.</title>
        <authorList>
            <person name="Uek A."/>
            <person name="Tonouchi A."/>
        </authorList>
    </citation>
    <scope>NUCLEOTIDE SEQUENCE [LARGE SCALE GENOMIC DNA]</scope>
    <source>
        <strain evidence="9 10">TB5</strain>
    </source>
</reference>
<dbReference type="Pfam" id="PF06429">
    <property type="entry name" value="Flg_bbr_C"/>
    <property type="match status" value="1"/>
</dbReference>
<sequence>MSIFSAMNISASGMTAQRLRTDIISQNIANVNTTRDENGEPYKRKTVVFAEKNVSAFRDVLRTTAGTTGNGVKVTAIVEDNKTPMNKVYDPSHPDADEDGYVSYPNVNTVTEMTNLIDASRSYEANVTAFNATKNMALKGLEVGTK</sequence>
<dbReference type="KEGG" id="ahb:bsdtb5_28330"/>
<feature type="domain" description="Flagellar basal-body/hook protein C-terminal" evidence="8">
    <location>
        <begin position="99"/>
        <end position="140"/>
    </location>
</feature>
<dbReference type="PANTHER" id="PTHR30435">
    <property type="entry name" value="FLAGELLAR PROTEIN"/>
    <property type="match status" value="1"/>
</dbReference>
<evidence type="ECO:0000259" key="8">
    <source>
        <dbReference type="Pfam" id="PF06429"/>
    </source>
</evidence>
<comment type="subunit">
    <text evidence="5 6">The basal body constitutes a major portion of the flagellar organelle and consists of four rings (L,P,S, and M) mounted on a central rod. The rod consists of about 26 subunits of FlgG in the distal portion, and FlgB, FlgC and FlgF are thought to build up the proximal portion of the rod with about 6 subunits each.</text>
</comment>
<keyword evidence="4 6" id="KW-0975">Bacterial flagellum</keyword>
<dbReference type="Pfam" id="PF00460">
    <property type="entry name" value="Flg_bb_rod"/>
    <property type="match status" value="1"/>
</dbReference>
<dbReference type="AlphaFoldDB" id="A0A7R7IEW6"/>
<name>A0A7R7IEW6_9FIRM</name>
<keyword evidence="9" id="KW-0282">Flagellum</keyword>
<evidence type="ECO:0000313" key="10">
    <source>
        <dbReference type="Proteomes" id="UP000595897"/>
    </source>
</evidence>
<evidence type="ECO:0000313" key="9">
    <source>
        <dbReference type="EMBL" id="BCN31538.1"/>
    </source>
</evidence>
<dbReference type="RefSeq" id="WP_271712652.1">
    <property type="nucleotide sequence ID" value="NZ_AP024169.1"/>
</dbReference>
<comment type="subcellular location">
    <subcellularLocation>
        <location evidence="1 6">Bacterial flagellum basal body</location>
    </subcellularLocation>
</comment>
<evidence type="ECO:0000259" key="7">
    <source>
        <dbReference type="Pfam" id="PF00460"/>
    </source>
</evidence>
<dbReference type="PANTHER" id="PTHR30435:SF2">
    <property type="entry name" value="FLAGELLAR BASAL-BODY ROD PROTEIN FLGC"/>
    <property type="match status" value="1"/>
</dbReference>
<evidence type="ECO:0000256" key="2">
    <source>
        <dbReference type="ARBA" id="ARBA00009677"/>
    </source>
</evidence>
<dbReference type="GO" id="GO:0071978">
    <property type="term" value="P:bacterial-type flagellum-dependent swarming motility"/>
    <property type="evidence" value="ECO:0007669"/>
    <property type="project" value="TreeGrafter"/>
</dbReference>
<dbReference type="InterPro" id="IPR010930">
    <property type="entry name" value="Flg_bb/hook_C_dom"/>
</dbReference>
<evidence type="ECO:0000256" key="6">
    <source>
        <dbReference type="RuleBase" id="RU362062"/>
    </source>
</evidence>
<dbReference type="InterPro" id="IPR006299">
    <property type="entry name" value="FlgC"/>
</dbReference>